<evidence type="ECO:0000256" key="5">
    <source>
        <dbReference type="RuleBase" id="RU000660"/>
    </source>
</evidence>
<dbReference type="NCBIfam" id="TIGR00059">
    <property type="entry name" value="L17"/>
    <property type="match status" value="1"/>
</dbReference>
<dbReference type="AlphaFoldDB" id="A0A1G2R9X2"/>
<dbReference type="InterPro" id="IPR000456">
    <property type="entry name" value="Ribosomal_bL17"/>
</dbReference>
<dbReference type="GO" id="GO:0022625">
    <property type="term" value="C:cytosolic large ribosomal subunit"/>
    <property type="evidence" value="ECO:0007669"/>
    <property type="project" value="TreeGrafter"/>
</dbReference>
<gene>
    <name evidence="7" type="ORF">A3J68_01980</name>
</gene>
<dbReference type="InterPro" id="IPR047859">
    <property type="entry name" value="Ribosomal_bL17_CS"/>
</dbReference>
<dbReference type="GO" id="GO:0003735">
    <property type="term" value="F:structural constituent of ribosome"/>
    <property type="evidence" value="ECO:0007669"/>
    <property type="project" value="InterPro"/>
</dbReference>
<evidence type="ECO:0000256" key="4">
    <source>
        <dbReference type="ARBA" id="ARBA00035494"/>
    </source>
</evidence>
<dbReference type="PANTHER" id="PTHR14413">
    <property type="entry name" value="RIBOSOMAL PROTEIN L17"/>
    <property type="match status" value="1"/>
</dbReference>
<dbReference type="Gene3D" id="3.90.1030.10">
    <property type="entry name" value="Ribosomal protein L17"/>
    <property type="match status" value="1"/>
</dbReference>
<evidence type="ECO:0000256" key="6">
    <source>
        <dbReference type="RuleBase" id="RU000661"/>
    </source>
</evidence>
<name>A0A1G2R9X2_9BACT</name>
<sequence>MQKRVSGRKLSREKAQRIALLRSMARALVEREKIKTTLAKAKTLAPLVEKLITRAKRGDVASRREMAKVLGNELGKKMMITIAPSFKTRNGGYTRVVKLEKKKENSADMAVIEFMK</sequence>
<keyword evidence="3 5" id="KW-0687">Ribonucleoprotein</keyword>
<dbReference type="EMBL" id="MHTY01000009">
    <property type="protein sequence ID" value="OHA69052.1"/>
    <property type="molecule type" value="Genomic_DNA"/>
</dbReference>
<evidence type="ECO:0000256" key="3">
    <source>
        <dbReference type="ARBA" id="ARBA00023274"/>
    </source>
</evidence>
<dbReference type="SUPFAM" id="SSF64263">
    <property type="entry name" value="Prokaryotic ribosomal protein L17"/>
    <property type="match status" value="1"/>
</dbReference>
<dbReference type="Proteomes" id="UP000178529">
    <property type="component" value="Unassembled WGS sequence"/>
</dbReference>
<dbReference type="PANTHER" id="PTHR14413:SF16">
    <property type="entry name" value="LARGE RIBOSOMAL SUBUNIT PROTEIN BL17M"/>
    <property type="match status" value="1"/>
</dbReference>
<evidence type="ECO:0000313" key="8">
    <source>
        <dbReference type="Proteomes" id="UP000178529"/>
    </source>
</evidence>
<accession>A0A1G2R9X2</accession>
<dbReference type="GO" id="GO:0006412">
    <property type="term" value="P:translation"/>
    <property type="evidence" value="ECO:0007669"/>
    <property type="project" value="InterPro"/>
</dbReference>
<evidence type="ECO:0000313" key="7">
    <source>
        <dbReference type="EMBL" id="OHA69052.1"/>
    </source>
</evidence>
<comment type="similarity">
    <text evidence="1 5">Belongs to the bacterial ribosomal protein bL17 family.</text>
</comment>
<comment type="caution">
    <text evidence="7">The sequence shown here is derived from an EMBL/GenBank/DDBJ whole genome shotgun (WGS) entry which is preliminary data.</text>
</comment>
<reference evidence="7 8" key="1">
    <citation type="journal article" date="2016" name="Nat. Commun.">
        <title>Thousands of microbial genomes shed light on interconnected biogeochemical processes in an aquifer system.</title>
        <authorList>
            <person name="Anantharaman K."/>
            <person name="Brown C.T."/>
            <person name="Hug L.A."/>
            <person name="Sharon I."/>
            <person name="Castelle C.J."/>
            <person name="Probst A.J."/>
            <person name="Thomas B.C."/>
            <person name="Singh A."/>
            <person name="Wilkins M.J."/>
            <person name="Karaoz U."/>
            <person name="Brodie E.L."/>
            <person name="Williams K.H."/>
            <person name="Hubbard S.S."/>
            <person name="Banfield J.F."/>
        </authorList>
    </citation>
    <scope>NUCLEOTIDE SEQUENCE [LARGE SCALE GENOMIC DNA]</scope>
</reference>
<dbReference type="InterPro" id="IPR036373">
    <property type="entry name" value="Ribosomal_bL17_sf"/>
</dbReference>
<protein>
    <recommendedName>
        <fullName evidence="4 6">50S ribosomal protein L17</fullName>
    </recommendedName>
</protein>
<proteinExistence type="inferred from homology"/>
<evidence type="ECO:0000256" key="2">
    <source>
        <dbReference type="ARBA" id="ARBA00022980"/>
    </source>
</evidence>
<evidence type="ECO:0000256" key="1">
    <source>
        <dbReference type="ARBA" id="ARBA00008777"/>
    </source>
</evidence>
<dbReference type="PROSITE" id="PS01167">
    <property type="entry name" value="RIBOSOMAL_L17"/>
    <property type="match status" value="1"/>
</dbReference>
<organism evidence="7 8">
    <name type="scientific">Candidatus Wildermuthbacteria bacterium RIFCSPHIGHO2_02_FULL_48_16</name>
    <dbReference type="NCBI Taxonomy" id="1802453"/>
    <lineage>
        <taxon>Bacteria</taxon>
        <taxon>Candidatus Wildermuthiibacteriota</taxon>
    </lineage>
</organism>
<keyword evidence="2 5" id="KW-0689">Ribosomal protein</keyword>
<dbReference type="Pfam" id="PF01196">
    <property type="entry name" value="Ribosomal_L17"/>
    <property type="match status" value="1"/>
</dbReference>